<comment type="caution">
    <text evidence="1">The sequence shown here is derived from an EMBL/GenBank/DDBJ whole genome shotgun (WGS) entry which is preliminary data.</text>
</comment>
<evidence type="ECO:0000313" key="2">
    <source>
        <dbReference type="Proteomes" id="UP000314251"/>
    </source>
</evidence>
<evidence type="ECO:0000313" key="1">
    <source>
        <dbReference type="EMBL" id="KAB8158827.1"/>
    </source>
</evidence>
<dbReference type="Proteomes" id="UP000314251">
    <property type="component" value="Unassembled WGS sequence"/>
</dbReference>
<sequence length="62" mass="6598">MIILRPHVPTSTVGLPCPQRPKQSRATGTAATVPEAVRQNEEVVPVNAVTTWVLPLGVTVGR</sequence>
<reference evidence="1" key="1">
    <citation type="submission" date="2019-10" db="EMBL/GenBank/DDBJ databases">
        <title>Nonomuraea sp. nov., isolated from Phyllanthus amarus.</title>
        <authorList>
            <person name="Klykleung N."/>
            <person name="Tanasupawat S."/>
        </authorList>
    </citation>
    <scope>NUCLEOTIDE SEQUENCE [LARGE SCALE GENOMIC DNA]</scope>
    <source>
        <strain evidence="1">3MP-10</strain>
    </source>
</reference>
<accession>A0A5N5ZQP0</accession>
<organism evidence="1 2">
    <name type="scientific">Streptomyces mimosae</name>
    <dbReference type="NCBI Taxonomy" id="2586635"/>
    <lineage>
        <taxon>Bacteria</taxon>
        <taxon>Bacillati</taxon>
        <taxon>Actinomycetota</taxon>
        <taxon>Actinomycetes</taxon>
        <taxon>Kitasatosporales</taxon>
        <taxon>Streptomycetaceae</taxon>
        <taxon>Streptomyces</taxon>
    </lineage>
</organism>
<dbReference type="EMBL" id="VDLY02000027">
    <property type="protein sequence ID" value="KAB8158827.1"/>
    <property type="molecule type" value="Genomic_DNA"/>
</dbReference>
<gene>
    <name evidence="1" type="ORF">FH607_028980</name>
</gene>
<dbReference type="AlphaFoldDB" id="A0A5N5ZQP0"/>
<protein>
    <submittedName>
        <fullName evidence="1">Uncharacterized protein</fullName>
    </submittedName>
</protein>
<name>A0A5N5ZQP0_9ACTN</name>
<proteinExistence type="predicted"/>
<keyword evidence="2" id="KW-1185">Reference proteome</keyword>